<name>A0A6G1ZCF0_9BACT</name>
<organism evidence="1">
    <name type="scientific">Parabacteroides goldsteinii</name>
    <dbReference type="NCBI Taxonomy" id="328812"/>
    <lineage>
        <taxon>Bacteria</taxon>
        <taxon>Pseudomonadati</taxon>
        <taxon>Bacteroidota</taxon>
        <taxon>Bacteroidia</taxon>
        <taxon>Bacteroidales</taxon>
        <taxon>Tannerellaceae</taxon>
        <taxon>Parabacteroides</taxon>
    </lineage>
</organism>
<dbReference type="SUPFAM" id="SSF63829">
    <property type="entry name" value="Calcium-dependent phosphotriesterase"/>
    <property type="match status" value="1"/>
</dbReference>
<comment type="caution">
    <text evidence="1">The sequence shown here is derived from an EMBL/GenBank/DDBJ whole genome shotgun (WGS) entry which is preliminary data.</text>
</comment>
<sequence>MKKILLLFMAFLFSCNVDRNFDNELVSDHFFLIDPQTDSDHKKHPLFEGESLDSCCFVQLETTSESLLGMVKKIEIDDSMIFVMDNNNKVSSFSLDGTFLANYGQIGSGPKEMRMPVSFYLNKEKKYVALLDYGGKKFFRYHYDGRLMDMIPVPENVCIEMVTHISMLDDKYLMVTYANSFLVKESSVLLNECDYSFERSLKPFVFHNKKENMSDGNNKITLGGLFITDFADYSDVVYAFRDGKIFSEYVLDSNKKAMIPDLVSTSNVDDEFSFRQYLRKNGYTLGISSIYATDDYLLLINPDISIYFNRLTKEVFKDRLDFSPFYHPVEIKTSSKEAFIGLIYPYQLIEAREGAILCPNLSVFKKDSRLEKILQEVEIEDNPIVAFYYPR</sequence>
<proteinExistence type="predicted"/>
<dbReference type="Pfam" id="PF17170">
    <property type="entry name" value="DUF5128"/>
    <property type="match status" value="1"/>
</dbReference>
<dbReference type="AlphaFoldDB" id="A0A6G1ZCF0"/>
<dbReference type="Gene3D" id="2.120.10.30">
    <property type="entry name" value="TolB, C-terminal domain"/>
    <property type="match status" value="1"/>
</dbReference>
<dbReference type="PROSITE" id="PS51257">
    <property type="entry name" value="PROKAR_LIPOPROTEIN"/>
    <property type="match status" value="1"/>
</dbReference>
<reference evidence="1" key="1">
    <citation type="journal article" date="2019" name="Nat. Med.">
        <title>A library of human gut bacterial isolates paired with longitudinal multiomics data enables mechanistic microbiome research.</title>
        <authorList>
            <person name="Poyet M."/>
            <person name="Groussin M."/>
            <person name="Gibbons S.M."/>
            <person name="Avila-Pacheco J."/>
            <person name="Jiang X."/>
            <person name="Kearney S.M."/>
            <person name="Perrotta A.R."/>
            <person name="Berdy B."/>
            <person name="Zhao S."/>
            <person name="Lieberman T.D."/>
            <person name="Swanson P.K."/>
            <person name="Smith M."/>
            <person name="Roesemann S."/>
            <person name="Alexander J.E."/>
            <person name="Rich S.A."/>
            <person name="Livny J."/>
            <person name="Vlamakis H."/>
            <person name="Clish C."/>
            <person name="Bullock K."/>
            <person name="Deik A."/>
            <person name="Scott J."/>
            <person name="Pierce K.A."/>
            <person name="Xavier R.J."/>
            <person name="Alm E.J."/>
        </authorList>
    </citation>
    <scope>NUCLEOTIDE SEQUENCE</scope>
    <source>
        <strain evidence="1">BIOML-A4</strain>
    </source>
</reference>
<accession>A0A6G1ZCF0</accession>
<dbReference type="RefSeq" id="WP_154278194.1">
    <property type="nucleotide sequence ID" value="NZ_WKLJ01000015.1"/>
</dbReference>
<dbReference type="EMBL" id="WKLP01000010">
    <property type="protein sequence ID" value="MRY11458.1"/>
    <property type="molecule type" value="Genomic_DNA"/>
</dbReference>
<gene>
    <name evidence="1" type="ORF">GKE01_08250</name>
</gene>
<dbReference type="InterPro" id="IPR011042">
    <property type="entry name" value="6-blade_b-propeller_TolB-like"/>
</dbReference>
<protein>
    <submittedName>
        <fullName evidence="1">6-bladed beta-propeller</fullName>
    </submittedName>
</protein>
<evidence type="ECO:0000313" key="1">
    <source>
        <dbReference type="EMBL" id="MRY11458.1"/>
    </source>
</evidence>